<dbReference type="AlphaFoldDB" id="A0A2M7Q6T0"/>
<gene>
    <name evidence="6" type="ORF">COY98_00105</name>
</gene>
<dbReference type="EMBL" id="PFKX01000005">
    <property type="protein sequence ID" value="PIY58785.1"/>
    <property type="molecule type" value="Genomic_DNA"/>
</dbReference>
<dbReference type="InterPro" id="IPR029044">
    <property type="entry name" value="Nucleotide-diphossugar_trans"/>
</dbReference>
<keyword evidence="4" id="KW-0812">Transmembrane</keyword>
<dbReference type="Proteomes" id="UP000230732">
    <property type="component" value="Unassembled WGS sequence"/>
</dbReference>
<feature type="domain" description="Glycosyltransferase 2-like" evidence="5">
    <location>
        <begin position="51"/>
        <end position="218"/>
    </location>
</feature>
<comment type="similarity">
    <text evidence="1">Belongs to the glycosyltransferase 2 family.</text>
</comment>
<evidence type="ECO:0000256" key="1">
    <source>
        <dbReference type="ARBA" id="ARBA00006739"/>
    </source>
</evidence>
<proteinExistence type="inferred from homology"/>
<dbReference type="Gene3D" id="3.90.550.10">
    <property type="entry name" value="Spore Coat Polysaccharide Biosynthesis Protein SpsA, Chain A"/>
    <property type="match status" value="1"/>
</dbReference>
<dbReference type="Pfam" id="PF00535">
    <property type="entry name" value="Glycos_transf_2"/>
    <property type="match status" value="1"/>
</dbReference>
<dbReference type="PANTHER" id="PTHR43630:SF1">
    <property type="entry name" value="POLY-BETA-1,6-N-ACETYL-D-GLUCOSAMINE SYNTHASE"/>
    <property type="match status" value="1"/>
</dbReference>
<dbReference type="PANTHER" id="PTHR43630">
    <property type="entry name" value="POLY-BETA-1,6-N-ACETYL-D-GLUCOSAMINE SYNTHASE"/>
    <property type="match status" value="1"/>
</dbReference>
<evidence type="ECO:0000256" key="3">
    <source>
        <dbReference type="ARBA" id="ARBA00022679"/>
    </source>
</evidence>
<evidence type="ECO:0000259" key="5">
    <source>
        <dbReference type="Pfam" id="PF00535"/>
    </source>
</evidence>
<evidence type="ECO:0000313" key="6">
    <source>
        <dbReference type="EMBL" id="PIY58785.1"/>
    </source>
</evidence>
<feature type="transmembrane region" description="Helical" evidence="4">
    <location>
        <begin position="6"/>
        <end position="29"/>
    </location>
</feature>
<evidence type="ECO:0000256" key="2">
    <source>
        <dbReference type="ARBA" id="ARBA00022676"/>
    </source>
</evidence>
<feature type="transmembrane region" description="Helical" evidence="4">
    <location>
        <begin position="381"/>
        <end position="406"/>
    </location>
</feature>
<keyword evidence="4" id="KW-0472">Membrane</keyword>
<comment type="caution">
    <text evidence="6">The sequence shown here is derived from an EMBL/GenBank/DDBJ whole genome shotgun (WGS) entry which is preliminary data.</text>
</comment>
<protein>
    <recommendedName>
        <fullName evidence="5">Glycosyltransferase 2-like domain-containing protein</fullName>
    </recommendedName>
</protein>
<dbReference type="GO" id="GO:0016757">
    <property type="term" value="F:glycosyltransferase activity"/>
    <property type="evidence" value="ECO:0007669"/>
    <property type="project" value="UniProtKB-KW"/>
</dbReference>
<reference evidence="7" key="1">
    <citation type="submission" date="2017-09" db="EMBL/GenBank/DDBJ databases">
        <title>Depth-based differentiation of microbial function through sediment-hosted aquifers and enrichment of novel symbionts in the deep terrestrial subsurface.</title>
        <authorList>
            <person name="Probst A.J."/>
            <person name="Ladd B."/>
            <person name="Jarett J.K."/>
            <person name="Geller-Mcgrath D.E."/>
            <person name="Sieber C.M.K."/>
            <person name="Emerson J.B."/>
            <person name="Anantharaman K."/>
            <person name="Thomas B.C."/>
            <person name="Malmstrom R."/>
            <person name="Stieglmeier M."/>
            <person name="Klingl A."/>
            <person name="Woyke T."/>
            <person name="Ryan C.M."/>
            <person name="Banfield J.F."/>
        </authorList>
    </citation>
    <scope>NUCLEOTIDE SEQUENCE [LARGE SCALE GENOMIC DNA]</scope>
</reference>
<dbReference type="CDD" id="cd06423">
    <property type="entry name" value="CESA_like"/>
    <property type="match status" value="1"/>
</dbReference>
<dbReference type="InterPro" id="IPR001173">
    <property type="entry name" value="Glyco_trans_2-like"/>
</dbReference>
<name>A0A2M7Q6T0_9BACT</name>
<feature type="transmembrane region" description="Helical" evidence="4">
    <location>
        <begin position="352"/>
        <end position="369"/>
    </location>
</feature>
<keyword evidence="4" id="KW-1133">Transmembrane helix</keyword>
<evidence type="ECO:0000313" key="7">
    <source>
        <dbReference type="Proteomes" id="UP000230732"/>
    </source>
</evidence>
<evidence type="ECO:0000256" key="4">
    <source>
        <dbReference type="SAM" id="Phobius"/>
    </source>
</evidence>
<sequence length="413" mass="47866">MIEVFFDSILYVFLFLTLYLEIFFLITFFEERLKLAVKNTTDKLSYYPSVTIIVPCWNEEKTVSKTIHSILKLKYLKDRLEIFIVDDGSTDNTWNVVQEFANNPQVKLFKKENGGKHTAVNLGIENSKSELIGCLDADSFVEKDALHEIATAFNDDPKMMAGIPTIIIHEPKTILQKMQKTEYHNIAFFKRMLSPLDAIHITPGPFSFFRREVFEKIGLFKKAHNTEDMELALRMQSNHMRIRNVHTARVYTTAPESLYKLYRQRLRWAYGGMKNTLDYRFMIFRREYGILGMITLPLSLFAVVIFLYNFSFVVFHAIKAIAEKATEISTVGFLFAIPTASSFFFNTEFMVILSYIFLGLGLVIMWNGVKLAEGRFRPSMGILYFIALYGIVAPIWFTRAIVDVLFSRATSWR</sequence>
<feature type="transmembrane region" description="Helical" evidence="4">
    <location>
        <begin position="288"/>
        <end position="308"/>
    </location>
</feature>
<dbReference type="SUPFAM" id="SSF53448">
    <property type="entry name" value="Nucleotide-diphospho-sugar transferases"/>
    <property type="match status" value="1"/>
</dbReference>
<organism evidence="6 7">
    <name type="scientific">Candidatus Yonathbacteria bacterium CG_4_10_14_0_8_um_filter_43_17</name>
    <dbReference type="NCBI Taxonomy" id="1975099"/>
    <lineage>
        <taxon>Bacteria</taxon>
        <taxon>Candidatus Yonathiibacteriota</taxon>
    </lineage>
</organism>
<accession>A0A2M7Q6T0</accession>
<keyword evidence="2" id="KW-0328">Glycosyltransferase</keyword>
<keyword evidence="3" id="KW-0808">Transferase</keyword>